<dbReference type="EMBL" id="AGNL01015558">
    <property type="protein sequence ID" value="EJK65699.1"/>
    <property type="molecule type" value="Genomic_DNA"/>
</dbReference>
<sequence>LMSYFSKGKASLAPNPEPFPSHAPNLAEEMNAIREDLHLAPSTRVLLLLSLATDDMIRQVVMHPQVWFMDCTHRVNRQKKDWFIMAVRTPAGKTFPGNLTVIPSGRRWVFSSIYQLAFVYLYGELTCSRYRLALCDADYCEYGPFEDAITINDIFRRSALMICSFRGIWMPFKEEVFKHLPLKGDGSKQLSTVGSEWGRQASEYLTKEEYDRSNEVLSEVLRMDETVSAVGEHCVAAMLILQDKLKRKERYLAHHMRLPIYMNFGGKTTTSPCESMNRRAKHGDKSVNSTMNGSTSLSLMTQQTDERLLISRKSGFRELQKSNLASRSPTEEQIQVKIQYMIDSNFDRREKMKVAQLAPEVWICWNFAKESSKKCNCAPWTHLPRFHRVFKLVVKRQLGKLFLWCECRHHDG</sequence>
<protein>
    <recommendedName>
        <fullName evidence="4">MULE transposase domain-containing protein</fullName>
    </recommendedName>
</protein>
<evidence type="ECO:0000313" key="2">
    <source>
        <dbReference type="EMBL" id="EJK65699.1"/>
    </source>
</evidence>
<gene>
    <name evidence="2" type="ORF">THAOC_13416</name>
</gene>
<evidence type="ECO:0000313" key="3">
    <source>
        <dbReference type="Proteomes" id="UP000266841"/>
    </source>
</evidence>
<comment type="caution">
    <text evidence="2">The sequence shown here is derived from an EMBL/GenBank/DDBJ whole genome shotgun (WGS) entry which is preliminary data.</text>
</comment>
<proteinExistence type="predicted"/>
<feature type="region of interest" description="Disordered" evidence="1">
    <location>
        <begin position="271"/>
        <end position="294"/>
    </location>
</feature>
<keyword evidence="3" id="KW-1185">Reference proteome</keyword>
<accession>K0SL76</accession>
<feature type="non-terminal residue" evidence="2">
    <location>
        <position position="1"/>
    </location>
</feature>
<evidence type="ECO:0008006" key="4">
    <source>
        <dbReference type="Google" id="ProtNLM"/>
    </source>
</evidence>
<organism evidence="2 3">
    <name type="scientific">Thalassiosira oceanica</name>
    <name type="common">Marine diatom</name>
    <dbReference type="NCBI Taxonomy" id="159749"/>
    <lineage>
        <taxon>Eukaryota</taxon>
        <taxon>Sar</taxon>
        <taxon>Stramenopiles</taxon>
        <taxon>Ochrophyta</taxon>
        <taxon>Bacillariophyta</taxon>
        <taxon>Coscinodiscophyceae</taxon>
        <taxon>Thalassiosirophycidae</taxon>
        <taxon>Thalassiosirales</taxon>
        <taxon>Thalassiosiraceae</taxon>
        <taxon>Thalassiosira</taxon>
    </lineage>
</organism>
<feature type="region of interest" description="Disordered" evidence="1">
    <location>
        <begin position="1"/>
        <end position="24"/>
    </location>
</feature>
<reference evidence="2 3" key="1">
    <citation type="journal article" date="2012" name="Genome Biol.">
        <title>Genome and low-iron response of an oceanic diatom adapted to chronic iron limitation.</title>
        <authorList>
            <person name="Lommer M."/>
            <person name="Specht M."/>
            <person name="Roy A.S."/>
            <person name="Kraemer L."/>
            <person name="Andreson R."/>
            <person name="Gutowska M.A."/>
            <person name="Wolf J."/>
            <person name="Bergner S.V."/>
            <person name="Schilhabel M.B."/>
            <person name="Klostermeier U.C."/>
            <person name="Beiko R.G."/>
            <person name="Rosenstiel P."/>
            <person name="Hippler M."/>
            <person name="Laroche J."/>
        </authorList>
    </citation>
    <scope>NUCLEOTIDE SEQUENCE [LARGE SCALE GENOMIC DNA]</scope>
    <source>
        <strain evidence="2 3">CCMP1005</strain>
    </source>
</reference>
<dbReference type="Proteomes" id="UP000266841">
    <property type="component" value="Unassembled WGS sequence"/>
</dbReference>
<evidence type="ECO:0000256" key="1">
    <source>
        <dbReference type="SAM" id="MobiDB-lite"/>
    </source>
</evidence>
<name>K0SL76_THAOC</name>
<dbReference type="AlphaFoldDB" id="K0SL76"/>